<dbReference type="PATRIC" id="fig|1297742.4.peg.36"/>
<accession>A0A0H4WK73</accession>
<dbReference type="Proteomes" id="UP000009026">
    <property type="component" value="Chromosome"/>
</dbReference>
<keyword evidence="1" id="KW-0812">Transmembrane</keyword>
<evidence type="ECO:0000313" key="2">
    <source>
        <dbReference type="EMBL" id="AKQ63124.1"/>
    </source>
</evidence>
<gene>
    <name evidence="2" type="ORF">A176_000036</name>
</gene>
<name>A0A0H4WK73_9BACT</name>
<dbReference type="EMBL" id="CP012109">
    <property type="protein sequence ID" value="AKQ63124.1"/>
    <property type="molecule type" value="Genomic_DNA"/>
</dbReference>
<evidence type="ECO:0000313" key="3">
    <source>
        <dbReference type="Proteomes" id="UP000009026"/>
    </source>
</evidence>
<organism evidence="2 3">
    <name type="scientific">Pseudomyxococcus hansupus</name>
    <dbReference type="NCBI Taxonomy" id="1297742"/>
    <lineage>
        <taxon>Bacteria</taxon>
        <taxon>Pseudomonadati</taxon>
        <taxon>Myxococcota</taxon>
        <taxon>Myxococcia</taxon>
        <taxon>Myxococcales</taxon>
        <taxon>Cystobacterineae</taxon>
        <taxon>Myxococcaceae</taxon>
        <taxon>Pseudomyxococcus</taxon>
    </lineage>
</organism>
<dbReference type="AlphaFoldDB" id="A0A0H4WK73"/>
<keyword evidence="1" id="KW-0472">Membrane</keyword>
<dbReference type="RefSeq" id="WP_002638053.1">
    <property type="nucleotide sequence ID" value="NZ_CP012109.1"/>
</dbReference>
<reference evidence="2 3" key="1">
    <citation type="journal article" date="2016" name="PLoS ONE">
        <title>Complete Genome Sequence and Comparative Genomics of a Novel Myxobacterium Myxococcus hansupus.</title>
        <authorList>
            <person name="Sharma G."/>
            <person name="Narwani T."/>
            <person name="Subramanian S."/>
        </authorList>
    </citation>
    <scope>NUCLEOTIDE SEQUENCE [LARGE SCALE GENOMIC DNA]</scope>
    <source>
        <strain evidence="3">mixupus</strain>
    </source>
</reference>
<proteinExistence type="predicted"/>
<keyword evidence="1" id="KW-1133">Transmembrane helix</keyword>
<feature type="transmembrane region" description="Helical" evidence="1">
    <location>
        <begin position="12"/>
        <end position="31"/>
    </location>
</feature>
<protein>
    <recommendedName>
        <fullName evidence="4">Integral membrane protein</fullName>
    </recommendedName>
</protein>
<dbReference type="KEGG" id="mym:A176_000036"/>
<dbReference type="OrthoDB" id="5526337at2"/>
<feature type="transmembrane region" description="Helical" evidence="1">
    <location>
        <begin position="37"/>
        <end position="60"/>
    </location>
</feature>
<sequence length="132" mass="13882">MLPRFLQNPRFVYQVDTAAALGLGLALMLLAPTLTQLAGWALPSSFLFGLGLFLMPWGAFNYWVSRQPVPGAVLVHFFVDGGWVLGSILLMVLHAETLTAVGNALIAGQAVAVAGVFALKAMGFPAIRAAAA</sequence>
<evidence type="ECO:0000256" key="1">
    <source>
        <dbReference type="SAM" id="Phobius"/>
    </source>
</evidence>
<feature type="transmembrane region" description="Helical" evidence="1">
    <location>
        <begin position="72"/>
        <end position="94"/>
    </location>
</feature>
<evidence type="ECO:0008006" key="4">
    <source>
        <dbReference type="Google" id="ProtNLM"/>
    </source>
</evidence>
<keyword evidence="3" id="KW-1185">Reference proteome</keyword>
<feature type="transmembrane region" description="Helical" evidence="1">
    <location>
        <begin position="100"/>
        <end position="119"/>
    </location>
</feature>